<reference evidence="2 3" key="1">
    <citation type="submission" date="2019-07" db="EMBL/GenBank/DDBJ databases">
        <title>Whole genome shotgun sequence of Reyranella soli NBRC 108950.</title>
        <authorList>
            <person name="Hosoyama A."/>
            <person name="Uohara A."/>
            <person name="Ohji S."/>
            <person name="Ichikawa N."/>
        </authorList>
    </citation>
    <scope>NUCLEOTIDE SEQUENCE [LARGE SCALE GENOMIC DNA]</scope>
    <source>
        <strain evidence="2 3">NBRC 108950</strain>
    </source>
</reference>
<proteinExistence type="predicted"/>
<evidence type="ECO:0000313" key="3">
    <source>
        <dbReference type="Proteomes" id="UP000321058"/>
    </source>
</evidence>
<protein>
    <submittedName>
        <fullName evidence="2">Transcriptional regulator</fullName>
    </submittedName>
</protein>
<dbReference type="CDD" id="cd00093">
    <property type="entry name" value="HTH_XRE"/>
    <property type="match status" value="1"/>
</dbReference>
<sequence length="178" mass="19943">MNEYGRALHRWRRLRGVKQSHAAELLGVTQATLSRWERGHHRLTEEAERKLAQLLRAPLDSAGDAGLRRLVESSTQQVHLICDLSHRLLAASPPRVVNWTADLAEMRGRSLWRFATDEIRAAESRLGSLGWYDDGVAQVSFDNGANDSMVVPIEPGVLIWERLQLSDGTLARLVTSLS</sequence>
<gene>
    <name evidence="2" type="ORF">RSO01_52330</name>
</gene>
<accession>A0A512NGI9</accession>
<dbReference type="Pfam" id="PF13560">
    <property type="entry name" value="HTH_31"/>
    <property type="match status" value="1"/>
</dbReference>
<dbReference type="OrthoDB" id="123556at2"/>
<keyword evidence="3" id="KW-1185">Reference proteome</keyword>
<dbReference type="GO" id="GO:0003677">
    <property type="term" value="F:DNA binding"/>
    <property type="evidence" value="ECO:0007669"/>
    <property type="project" value="InterPro"/>
</dbReference>
<feature type="domain" description="HTH cro/C1-type" evidence="1">
    <location>
        <begin position="8"/>
        <end position="62"/>
    </location>
</feature>
<dbReference type="InterPro" id="IPR010982">
    <property type="entry name" value="Lambda_DNA-bd_dom_sf"/>
</dbReference>
<dbReference type="Proteomes" id="UP000321058">
    <property type="component" value="Unassembled WGS sequence"/>
</dbReference>
<organism evidence="2 3">
    <name type="scientific">Reyranella soli</name>
    <dbReference type="NCBI Taxonomy" id="1230389"/>
    <lineage>
        <taxon>Bacteria</taxon>
        <taxon>Pseudomonadati</taxon>
        <taxon>Pseudomonadota</taxon>
        <taxon>Alphaproteobacteria</taxon>
        <taxon>Hyphomicrobiales</taxon>
        <taxon>Reyranellaceae</taxon>
        <taxon>Reyranella</taxon>
    </lineage>
</organism>
<dbReference type="Gene3D" id="1.10.260.40">
    <property type="entry name" value="lambda repressor-like DNA-binding domains"/>
    <property type="match status" value="1"/>
</dbReference>
<dbReference type="PROSITE" id="PS50943">
    <property type="entry name" value="HTH_CROC1"/>
    <property type="match status" value="1"/>
</dbReference>
<dbReference type="SMART" id="SM00530">
    <property type="entry name" value="HTH_XRE"/>
    <property type="match status" value="1"/>
</dbReference>
<dbReference type="InterPro" id="IPR001387">
    <property type="entry name" value="Cro/C1-type_HTH"/>
</dbReference>
<dbReference type="EMBL" id="BKAJ01000093">
    <property type="protein sequence ID" value="GEP58067.1"/>
    <property type="molecule type" value="Genomic_DNA"/>
</dbReference>
<evidence type="ECO:0000313" key="2">
    <source>
        <dbReference type="EMBL" id="GEP58067.1"/>
    </source>
</evidence>
<evidence type="ECO:0000259" key="1">
    <source>
        <dbReference type="PROSITE" id="PS50943"/>
    </source>
</evidence>
<dbReference type="SUPFAM" id="SSF47413">
    <property type="entry name" value="lambda repressor-like DNA-binding domains"/>
    <property type="match status" value="1"/>
</dbReference>
<name>A0A512NGI9_9HYPH</name>
<dbReference type="AlphaFoldDB" id="A0A512NGI9"/>
<comment type="caution">
    <text evidence="2">The sequence shown here is derived from an EMBL/GenBank/DDBJ whole genome shotgun (WGS) entry which is preliminary data.</text>
</comment>
<dbReference type="RefSeq" id="WP_147152954.1">
    <property type="nucleotide sequence ID" value="NZ_BKAJ01000093.1"/>
</dbReference>